<dbReference type="PANTHER" id="PTHR43557">
    <property type="entry name" value="APOPTOSIS-INDUCING FACTOR 1"/>
    <property type="match status" value="1"/>
</dbReference>
<gene>
    <name evidence="7" type="primary">hcaD</name>
    <name evidence="7" type="ORF">BN2476_10021</name>
</gene>
<dbReference type="EMBL" id="CYGY02000001">
    <property type="protein sequence ID" value="SIT34951.1"/>
    <property type="molecule type" value="Genomic_DNA"/>
</dbReference>
<evidence type="ECO:0000259" key="5">
    <source>
        <dbReference type="Pfam" id="PF07992"/>
    </source>
</evidence>
<name>A0A1N7RIK7_9BURK</name>
<dbReference type="GO" id="GO:0005737">
    <property type="term" value="C:cytoplasm"/>
    <property type="evidence" value="ECO:0007669"/>
    <property type="project" value="TreeGrafter"/>
</dbReference>
<dbReference type="Gene3D" id="3.50.50.60">
    <property type="entry name" value="FAD/NAD(P)-binding domain"/>
    <property type="match status" value="2"/>
</dbReference>
<dbReference type="Pfam" id="PF14759">
    <property type="entry name" value="Reductase_C"/>
    <property type="match status" value="1"/>
</dbReference>
<dbReference type="PRINTS" id="PR00411">
    <property type="entry name" value="PNDRDTASEI"/>
</dbReference>
<evidence type="ECO:0000313" key="8">
    <source>
        <dbReference type="Proteomes" id="UP000195569"/>
    </source>
</evidence>
<dbReference type="Pfam" id="PF07992">
    <property type="entry name" value="Pyr_redox_2"/>
    <property type="match status" value="1"/>
</dbReference>
<dbReference type="PANTHER" id="PTHR43557:SF2">
    <property type="entry name" value="RIESKE DOMAIN-CONTAINING PROTEIN-RELATED"/>
    <property type="match status" value="1"/>
</dbReference>
<evidence type="ECO:0000256" key="2">
    <source>
        <dbReference type="ARBA" id="ARBA00022630"/>
    </source>
</evidence>
<evidence type="ECO:0000259" key="6">
    <source>
        <dbReference type="Pfam" id="PF14759"/>
    </source>
</evidence>
<protein>
    <submittedName>
        <fullName evidence="7">Ferredoxin--NAD+ reductase</fullName>
        <ecNumber evidence="7">1.18.1.3</ecNumber>
    </submittedName>
</protein>
<dbReference type="GO" id="GO:0008860">
    <property type="term" value="F:ferredoxin-NAD+ reductase activity"/>
    <property type="evidence" value="ECO:0007669"/>
    <property type="project" value="UniProtKB-EC"/>
</dbReference>
<dbReference type="Proteomes" id="UP000195569">
    <property type="component" value="Unassembled WGS sequence"/>
</dbReference>
<comment type="cofactor">
    <cofactor evidence="1">
        <name>FAD</name>
        <dbReference type="ChEBI" id="CHEBI:57692"/>
    </cofactor>
</comment>
<keyword evidence="3" id="KW-0274">FAD</keyword>
<evidence type="ECO:0000313" key="7">
    <source>
        <dbReference type="EMBL" id="SIT34951.1"/>
    </source>
</evidence>
<evidence type="ECO:0000256" key="4">
    <source>
        <dbReference type="ARBA" id="ARBA00023002"/>
    </source>
</evidence>
<dbReference type="GO" id="GO:0016651">
    <property type="term" value="F:oxidoreductase activity, acting on NAD(P)H"/>
    <property type="evidence" value="ECO:0007669"/>
    <property type="project" value="TreeGrafter"/>
</dbReference>
<dbReference type="AlphaFoldDB" id="A0A1N7RIK7"/>
<dbReference type="InterPro" id="IPR023753">
    <property type="entry name" value="FAD/NAD-binding_dom"/>
</dbReference>
<feature type="domain" description="FAD/NAD(P)-binding" evidence="5">
    <location>
        <begin position="8"/>
        <end position="305"/>
    </location>
</feature>
<dbReference type="SUPFAM" id="SSF55424">
    <property type="entry name" value="FAD/NAD-linked reductases, dimerisation (C-terminal) domain"/>
    <property type="match status" value="1"/>
</dbReference>
<proteinExistence type="predicted"/>
<organism evidence="7 8">
    <name type="scientific">Paraburkholderia piptadeniae</name>
    <dbReference type="NCBI Taxonomy" id="1701573"/>
    <lineage>
        <taxon>Bacteria</taxon>
        <taxon>Pseudomonadati</taxon>
        <taxon>Pseudomonadota</taxon>
        <taxon>Betaproteobacteria</taxon>
        <taxon>Burkholderiales</taxon>
        <taxon>Burkholderiaceae</taxon>
        <taxon>Paraburkholderia</taxon>
    </lineage>
</organism>
<dbReference type="InterPro" id="IPR036188">
    <property type="entry name" value="FAD/NAD-bd_sf"/>
</dbReference>
<keyword evidence="4 7" id="KW-0560">Oxidoreductase</keyword>
<sequence>MSSEDDTFIIVGGGQAGAWLARTLRAEGFQGRVVLISEERHWPYERPPLSKGFQDGTSAPDSFTLLTAQFAIAERIEFWPATQVSRIDRSKRTVTCSDERSLNYTKLFLVTGGRPKMLPGMQAECPARMHVLRTQDDALRLRAALKESRHLLVIGGGWIGLEAAATARLSGVSVTILEAGSRLCARTVPTIVSDYLLAMHQRNGVTVKTSAALSTLRVGESGVVAQLAGGETVAADHVLVGIGISPNTGIAAACGIEVRNGIVVDKQGRTSDPDIFAAGDVALHPSDFAGEEIRLESWANAQSQAICAARAALGKDDLHTEIPWFWSDQYATNLQCLGLPHRAAHAVARGDPQAGNGCWLFQTPCGRLAGATAINAPREMRMLRKAFAQGCMPDLVAWADNARPLTSLPMIPLSETPTEKDMQWAAV</sequence>
<feature type="domain" description="Reductase C-terminal" evidence="6">
    <location>
        <begin position="324"/>
        <end position="408"/>
    </location>
</feature>
<keyword evidence="2" id="KW-0285">Flavoprotein</keyword>
<keyword evidence="8" id="KW-1185">Reference proteome</keyword>
<dbReference type="InterPro" id="IPR016156">
    <property type="entry name" value="FAD/NAD-linked_Rdtase_dimer_sf"/>
</dbReference>
<comment type="caution">
    <text evidence="7">The sequence shown here is derived from an EMBL/GenBank/DDBJ whole genome shotgun (WGS) entry which is preliminary data.</text>
</comment>
<evidence type="ECO:0000256" key="1">
    <source>
        <dbReference type="ARBA" id="ARBA00001974"/>
    </source>
</evidence>
<dbReference type="EC" id="1.18.1.3" evidence="7"/>
<dbReference type="PRINTS" id="PR00368">
    <property type="entry name" value="FADPNR"/>
</dbReference>
<evidence type="ECO:0000256" key="3">
    <source>
        <dbReference type="ARBA" id="ARBA00022827"/>
    </source>
</evidence>
<dbReference type="InterPro" id="IPR028202">
    <property type="entry name" value="Reductase_C"/>
</dbReference>
<dbReference type="Gene3D" id="3.30.390.30">
    <property type="match status" value="1"/>
</dbReference>
<reference evidence="7" key="1">
    <citation type="submission" date="2016-12" db="EMBL/GenBank/DDBJ databases">
        <authorList>
            <person name="Moulin L."/>
        </authorList>
    </citation>
    <scope>NUCLEOTIDE SEQUENCE [LARGE SCALE GENOMIC DNA]</scope>
    <source>
        <strain evidence="7">STM 7183</strain>
    </source>
</reference>
<dbReference type="SUPFAM" id="SSF51905">
    <property type="entry name" value="FAD/NAD(P)-binding domain"/>
    <property type="match status" value="1"/>
</dbReference>
<accession>A0A1N7RIK7</accession>
<dbReference type="InterPro" id="IPR050446">
    <property type="entry name" value="FAD-oxidoreductase/Apoptosis"/>
</dbReference>